<evidence type="ECO:0000259" key="11">
    <source>
        <dbReference type="PROSITE" id="PS51867"/>
    </source>
</evidence>
<feature type="domain" description="CTLH" evidence="10">
    <location>
        <begin position="163"/>
        <end position="220"/>
    </location>
</feature>
<gene>
    <name evidence="12" type="ORF">CBYS24578_00012830</name>
</gene>
<dbReference type="OrthoDB" id="1933455at2759"/>
<evidence type="ECO:0000256" key="6">
    <source>
        <dbReference type="ARBA" id="ARBA00022771"/>
    </source>
</evidence>
<feature type="region of interest" description="Disordered" evidence="9">
    <location>
        <begin position="310"/>
        <end position="335"/>
    </location>
</feature>
<dbReference type="GO" id="GO:0061630">
    <property type="term" value="F:ubiquitin protein ligase activity"/>
    <property type="evidence" value="ECO:0007669"/>
    <property type="project" value="InterPro"/>
</dbReference>
<dbReference type="PANTHER" id="PTHR12170">
    <property type="entry name" value="MACROPHAGE ERYTHROBLAST ATTACHER-RELATED"/>
    <property type="match status" value="1"/>
</dbReference>
<sequence>MASHESSAIKHNDHLLLDQPLLRLPNELLRKNFRSAHFVIERDTSALKNLLKESATAAVSGRASQQDVLKNLDAMITRMRGVKRKLSQYAGEEARLHEHTAARIQHLDDLYGINTVEDVKYESWSRKRLDRLIADYFLRNGFHESAKQLAKERNMERLVDVETFESMGRIRLALLSGSVAEALAWCAENKKELRKMECKLEFMLRLQQYIELIRAGTQPKLVEAITHAKKHLIPYRSQHPREVAQACGLLALPPHSRNAEDCYADLYRPRWTELADLFTTTHNQLLSLPSVPLLHIALSSGLSALKTPACHASSTTNQGGGSVRAHHHQDDNSSQDHGVCPICSTELNDLAKYVPYAHHTNSHVQPDLVMFPSGKTCSKQRLVDEAKKAGLPSCQVKDPMTGTLHHQEDLKKLYIT</sequence>
<evidence type="ECO:0000313" key="13">
    <source>
        <dbReference type="Proteomes" id="UP000754883"/>
    </source>
</evidence>
<organism evidence="12 13">
    <name type="scientific">Clonostachys byssicola</name>
    <dbReference type="NCBI Taxonomy" id="160290"/>
    <lineage>
        <taxon>Eukaryota</taxon>
        <taxon>Fungi</taxon>
        <taxon>Dikarya</taxon>
        <taxon>Ascomycota</taxon>
        <taxon>Pezizomycotina</taxon>
        <taxon>Sordariomycetes</taxon>
        <taxon>Hypocreomycetidae</taxon>
        <taxon>Hypocreales</taxon>
        <taxon>Bionectriaceae</taxon>
        <taxon>Clonostachys</taxon>
    </lineage>
</organism>
<evidence type="ECO:0000256" key="2">
    <source>
        <dbReference type="ARBA" id="ARBA00004496"/>
    </source>
</evidence>
<dbReference type="Proteomes" id="UP000754883">
    <property type="component" value="Unassembled WGS sequence"/>
</dbReference>
<reference evidence="12 13" key="2">
    <citation type="submission" date="2021-10" db="EMBL/GenBank/DDBJ databases">
        <authorList>
            <person name="Piombo E."/>
        </authorList>
    </citation>
    <scope>NUCLEOTIDE SEQUENCE [LARGE SCALE GENOMIC DNA]</scope>
</reference>
<keyword evidence="13" id="KW-1185">Reference proteome</keyword>
<comment type="subcellular location">
    <subcellularLocation>
        <location evidence="2">Cytoplasm</location>
    </subcellularLocation>
</comment>
<dbReference type="GO" id="GO:0034657">
    <property type="term" value="C:GID complex"/>
    <property type="evidence" value="ECO:0007669"/>
    <property type="project" value="TreeGrafter"/>
</dbReference>
<protein>
    <recommendedName>
        <fullName evidence="14">Protein FYV10</fullName>
    </recommendedName>
</protein>
<dbReference type="GO" id="GO:0005737">
    <property type="term" value="C:cytoplasm"/>
    <property type="evidence" value="ECO:0007669"/>
    <property type="project" value="UniProtKB-SubCell"/>
</dbReference>
<evidence type="ECO:0008006" key="14">
    <source>
        <dbReference type="Google" id="ProtNLM"/>
    </source>
</evidence>
<dbReference type="InterPro" id="IPR013144">
    <property type="entry name" value="CRA_dom"/>
</dbReference>
<dbReference type="PROSITE" id="PS50897">
    <property type="entry name" value="CTLH"/>
    <property type="match status" value="1"/>
</dbReference>
<evidence type="ECO:0000256" key="7">
    <source>
        <dbReference type="ARBA" id="ARBA00022833"/>
    </source>
</evidence>
<evidence type="ECO:0000259" key="10">
    <source>
        <dbReference type="PROSITE" id="PS50897"/>
    </source>
</evidence>
<evidence type="ECO:0000256" key="8">
    <source>
        <dbReference type="PROSITE-ProRule" id="PRU01215"/>
    </source>
</evidence>
<dbReference type="SMART" id="SM00667">
    <property type="entry name" value="LisH"/>
    <property type="match status" value="1"/>
</dbReference>
<comment type="function">
    <text evidence="1">Involved in the proteasome-dependent degradation of fructose-1,6-bisphosphatase.</text>
</comment>
<keyword evidence="4" id="KW-0963">Cytoplasm</keyword>
<evidence type="ECO:0000256" key="3">
    <source>
        <dbReference type="ARBA" id="ARBA00010615"/>
    </source>
</evidence>
<proteinExistence type="inferred from homology"/>
<evidence type="ECO:0000256" key="4">
    <source>
        <dbReference type="ARBA" id="ARBA00022490"/>
    </source>
</evidence>
<evidence type="ECO:0000256" key="9">
    <source>
        <dbReference type="SAM" id="MobiDB-lite"/>
    </source>
</evidence>
<dbReference type="InterPro" id="IPR024964">
    <property type="entry name" value="CTLH/CRA"/>
</dbReference>
<feature type="zinc finger region" description="RING-Gid-type" evidence="8">
    <location>
        <begin position="340"/>
        <end position="401"/>
    </location>
</feature>
<dbReference type="AlphaFoldDB" id="A0A9N9UN97"/>
<dbReference type="PANTHER" id="PTHR12170:SF2">
    <property type="entry name" value="E3 UBIQUITIN-PROTEIN TRANSFERASE MAEA"/>
    <property type="match status" value="1"/>
</dbReference>
<dbReference type="PROSITE" id="PS50896">
    <property type="entry name" value="LISH"/>
    <property type="match status" value="1"/>
</dbReference>
<dbReference type="GO" id="GO:0043161">
    <property type="term" value="P:proteasome-mediated ubiquitin-dependent protein catabolic process"/>
    <property type="evidence" value="ECO:0007669"/>
    <property type="project" value="InterPro"/>
</dbReference>
<dbReference type="EMBL" id="CABFNO020001539">
    <property type="protein sequence ID" value="CAG9996531.1"/>
    <property type="molecule type" value="Genomic_DNA"/>
</dbReference>
<comment type="similarity">
    <text evidence="3">Belongs to the FYV10 family.</text>
</comment>
<name>A0A9N9UN97_9HYPO</name>
<dbReference type="PROSITE" id="PS51867">
    <property type="entry name" value="ZF_RING_GID"/>
    <property type="match status" value="1"/>
</dbReference>
<dbReference type="InterPro" id="IPR006594">
    <property type="entry name" value="LisH"/>
</dbReference>
<evidence type="ECO:0000256" key="1">
    <source>
        <dbReference type="ARBA" id="ARBA00002343"/>
    </source>
</evidence>
<dbReference type="InterPro" id="IPR006595">
    <property type="entry name" value="CTLH_C"/>
</dbReference>
<comment type="caution">
    <text evidence="12">The sequence shown here is derived from an EMBL/GenBank/DDBJ whole genome shotgun (WGS) entry which is preliminary data.</text>
</comment>
<reference evidence="13" key="1">
    <citation type="submission" date="2019-06" db="EMBL/GenBank/DDBJ databases">
        <authorList>
            <person name="Broberg M."/>
        </authorList>
    </citation>
    <scope>NUCLEOTIDE SEQUENCE [LARGE SCALE GENOMIC DNA]</scope>
</reference>
<dbReference type="InterPro" id="IPR044063">
    <property type="entry name" value="ZF_RING_GID"/>
</dbReference>
<feature type="domain" description="RING-Gid-type" evidence="11">
    <location>
        <begin position="340"/>
        <end position="401"/>
    </location>
</feature>
<dbReference type="InterPro" id="IPR045098">
    <property type="entry name" value="Fyv10_fam"/>
</dbReference>
<dbReference type="Pfam" id="PF08513">
    <property type="entry name" value="LisH"/>
    <property type="match status" value="1"/>
</dbReference>
<keyword evidence="5" id="KW-0479">Metal-binding</keyword>
<keyword evidence="6 8" id="KW-0863">Zinc-finger</keyword>
<dbReference type="GO" id="GO:0008270">
    <property type="term" value="F:zinc ion binding"/>
    <property type="evidence" value="ECO:0007669"/>
    <property type="project" value="UniProtKB-KW"/>
</dbReference>
<dbReference type="SMART" id="SM00757">
    <property type="entry name" value="CRA"/>
    <property type="match status" value="1"/>
</dbReference>
<evidence type="ECO:0000256" key="5">
    <source>
        <dbReference type="ARBA" id="ARBA00022723"/>
    </source>
</evidence>
<dbReference type="Pfam" id="PF10607">
    <property type="entry name" value="CTLH"/>
    <property type="match status" value="1"/>
</dbReference>
<dbReference type="SMART" id="SM00668">
    <property type="entry name" value="CTLH"/>
    <property type="match status" value="1"/>
</dbReference>
<evidence type="ECO:0000313" key="12">
    <source>
        <dbReference type="EMBL" id="CAG9996531.1"/>
    </source>
</evidence>
<dbReference type="GO" id="GO:0005634">
    <property type="term" value="C:nucleus"/>
    <property type="evidence" value="ECO:0007669"/>
    <property type="project" value="TreeGrafter"/>
</dbReference>
<keyword evidence="7" id="KW-0862">Zinc</keyword>
<accession>A0A9N9UN97</accession>